<dbReference type="Proteomes" id="UP000759131">
    <property type="component" value="Unassembled WGS sequence"/>
</dbReference>
<name>A0A7R9LYA6_9ACAR</name>
<dbReference type="AlphaFoldDB" id="A0A7R9LYA6"/>
<dbReference type="Gene3D" id="1.25.10.10">
    <property type="entry name" value="Leucine-rich Repeat Variant"/>
    <property type="match status" value="1"/>
</dbReference>
<accession>A0A7R9LYA6</accession>
<evidence type="ECO:0000313" key="3">
    <source>
        <dbReference type="Proteomes" id="UP000759131"/>
    </source>
</evidence>
<keyword evidence="3" id="KW-1185">Reference proteome</keyword>
<feature type="non-terminal residue" evidence="2">
    <location>
        <position position="1"/>
    </location>
</feature>
<dbReference type="InterPro" id="IPR011989">
    <property type="entry name" value="ARM-like"/>
</dbReference>
<proteinExistence type="predicted"/>
<dbReference type="EMBL" id="OC899691">
    <property type="protein sequence ID" value="CAD7648849.1"/>
    <property type="molecule type" value="Genomic_DNA"/>
</dbReference>
<feature type="domain" description="Exportin-5 C-terminal" evidence="1">
    <location>
        <begin position="62"/>
        <end position="145"/>
    </location>
</feature>
<reference evidence="2" key="1">
    <citation type="submission" date="2020-11" db="EMBL/GenBank/DDBJ databases">
        <authorList>
            <person name="Tran Van P."/>
        </authorList>
    </citation>
    <scope>NUCLEOTIDE SEQUENCE</scope>
</reference>
<organism evidence="2">
    <name type="scientific">Medioppia subpectinata</name>
    <dbReference type="NCBI Taxonomy" id="1979941"/>
    <lineage>
        <taxon>Eukaryota</taxon>
        <taxon>Metazoa</taxon>
        <taxon>Ecdysozoa</taxon>
        <taxon>Arthropoda</taxon>
        <taxon>Chelicerata</taxon>
        <taxon>Arachnida</taxon>
        <taxon>Acari</taxon>
        <taxon>Acariformes</taxon>
        <taxon>Sarcoptiformes</taxon>
        <taxon>Oribatida</taxon>
        <taxon>Brachypylina</taxon>
        <taxon>Oppioidea</taxon>
        <taxon>Oppiidae</taxon>
        <taxon>Medioppia</taxon>
    </lineage>
</organism>
<gene>
    <name evidence="2" type="ORF">OSB1V03_LOCUS22135</name>
</gene>
<dbReference type="OrthoDB" id="2215036at2759"/>
<sequence>SLQTNLLPLIAQKISRQEISKNSLGFEFDDNEDFESFFLRFRADTIELLRQMTYPVFCAESDTLLRLLIDKTLMRDNPNVISSQLSCISALTVFLPHISDYSLKHIIERTLVLSSFTIDGQETKSKDVKNLRRHACSLFIKICQTY</sequence>
<evidence type="ECO:0000313" key="2">
    <source>
        <dbReference type="EMBL" id="CAD7648849.1"/>
    </source>
</evidence>
<protein>
    <recommendedName>
        <fullName evidence="1">Exportin-5 C-terminal domain-containing protein</fullName>
    </recommendedName>
</protein>
<evidence type="ECO:0000259" key="1">
    <source>
        <dbReference type="Pfam" id="PF19273"/>
    </source>
</evidence>
<dbReference type="EMBL" id="CAJPIZ010045116">
    <property type="protein sequence ID" value="CAG2122189.1"/>
    <property type="molecule type" value="Genomic_DNA"/>
</dbReference>
<dbReference type="InterPro" id="IPR045478">
    <property type="entry name" value="Exportin-5_C"/>
</dbReference>
<feature type="non-terminal residue" evidence="2">
    <location>
        <position position="146"/>
    </location>
</feature>
<dbReference type="Pfam" id="PF19273">
    <property type="entry name" value="Exportin-5"/>
    <property type="match status" value="1"/>
</dbReference>